<evidence type="ECO:0000313" key="3">
    <source>
        <dbReference type="Proteomes" id="UP000291343"/>
    </source>
</evidence>
<dbReference type="EMBL" id="QKKF02033706">
    <property type="protein sequence ID" value="RZF33527.1"/>
    <property type="molecule type" value="Genomic_DNA"/>
</dbReference>
<evidence type="ECO:0000313" key="2">
    <source>
        <dbReference type="EMBL" id="RZF33527.1"/>
    </source>
</evidence>
<evidence type="ECO:0000256" key="1">
    <source>
        <dbReference type="SAM" id="MobiDB-lite"/>
    </source>
</evidence>
<proteinExistence type="predicted"/>
<protein>
    <submittedName>
        <fullName evidence="2">Uncharacterized protein</fullName>
    </submittedName>
</protein>
<dbReference type="AlphaFoldDB" id="A0A482WJ26"/>
<dbReference type="InParanoid" id="A0A482WJ26"/>
<organism evidence="2 3">
    <name type="scientific">Laodelphax striatellus</name>
    <name type="common">Small brown planthopper</name>
    <name type="synonym">Delphax striatella</name>
    <dbReference type="NCBI Taxonomy" id="195883"/>
    <lineage>
        <taxon>Eukaryota</taxon>
        <taxon>Metazoa</taxon>
        <taxon>Ecdysozoa</taxon>
        <taxon>Arthropoda</taxon>
        <taxon>Hexapoda</taxon>
        <taxon>Insecta</taxon>
        <taxon>Pterygota</taxon>
        <taxon>Neoptera</taxon>
        <taxon>Paraneoptera</taxon>
        <taxon>Hemiptera</taxon>
        <taxon>Auchenorrhyncha</taxon>
        <taxon>Fulgoroidea</taxon>
        <taxon>Delphacidae</taxon>
        <taxon>Criomorphinae</taxon>
        <taxon>Laodelphax</taxon>
    </lineage>
</organism>
<dbReference type="Proteomes" id="UP000291343">
    <property type="component" value="Unassembled WGS sequence"/>
</dbReference>
<reference evidence="2 3" key="1">
    <citation type="journal article" date="2017" name="Gigascience">
        <title>Genome sequence of the small brown planthopper, Laodelphax striatellus.</title>
        <authorList>
            <person name="Zhu J."/>
            <person name="Jiang F."/>
            <person name="Wang X."/>
            <person name="Yang P."/>
            <person name="Bao Y."/>
            <person name="Zhao W."/>
            <person name="Wang W."/>
            <person name="Lu H."/>
            <person name="Wang Q."/>
            <person name="Cui N."/>
            <person name="Li J."/>
            <person name="Chen X."/>
            <person name="Luo L."/>
            <person name="Yu J."/>
            <person name="Kang L."/>
            <person name="Cui F."/>
        </authorList>
    </citation>
    <scope>NUCLEOTIDE SEQUENCE [LARGE SCALE GENOMIC DNA]</scope>
    <source>
        <strain evidence="2">Lst14</strain>
    </source>
</reference>
<sequence length="127" mass="13277">MKSELTKNDIYPALVLDLSPAKHSGVGQGSCGDAPFWSATTQQQLQAEVQLCTAAPIVDGRTHRTAARCRDLPAAGASGWHQPSGGGTSHSKAAALPGTSSPQLQSVRTARTEHMCVGYNPIECCMS</sequence>
<name>A0A482WJ26_LAOST</name>
<gene>
    <name evidence="2" type="ORF">LSTR_LSTR008173</name>
</gene>
<keyword evidence="3" id="KW-1185">Reference proteome</keyword>
<accession>A0A482WJ26</accession>
<feature type="region of interest" description="Disordered" evidence="1">
    <location>
        <begin position="74"/>
        <end position="106"/>
    </location>
</feature>
<comment type="caution">
    <text evidence="2">The sequence shown here is derived from an EMBL/GenBank/DDBJ whole genome shotgun (WGS) entry which is preliminary data.</text>
</comment>